<dbReference type="EMBL" id="JACBNQ010000013">
    <property type="protein sequence ID" value="NYB74760.1"/>
    <property type="molecule type" value="Genomic_DNA"/>
</dbReference>
<gene>
    <name evidence="1" type="ORF">HZF24_11495</name>
</gene>
<keyword evidence="2" id="KW-1185">Reference proteome</keyword>
<protein>
    <submittedName>
        <fullName evidence="1">Uncharacterized protein</fullName>
    </submittedName>
</protein>
<evidence type="ECO:0000313" key="2">
    <source>
        <dbReference type="Proteomes" id="UP000611629"/>
    </source>
</evidence>
<accession>A0A974BK44</accession>
<reference evidence="1" key="1">
    <citation type="submission" date="2020-07" db="EMBL/GenBank/DDBJ databases">
        <title>Genomic analysis of a strain of Sedimentibacter Hydroxybenzoicus DSM7310.</title>
        <authorList>
            <person name="Ma S."/>
        </authorList>
    </citation>
    <scope>NUCLEOTIDE SEQUENCE</scope>
    <source>
        <strain evidence="1">DSM 7310</strain>
    </source>
</reference>
<organism evidence="1 2">
    <name type="scientific">Sedimentibacter hydroxybenzoicus DSM 7310</name>
    <dbReference type="NCBI Taxonomy" id="1123245"/>
    <lineage>
        <taxon>Bacteria</taxon>
        <taxon>Bacillati</taxon>
        <taxon>Bacillota</taxon>
        <taxon>Tissierellia</taxon>
        <taxon>Sedimentibacter</taxon>
    </lineage>
</organism>
<comment type="caution">
    <text evidence="1">The sequence shown here is derived from an EMBL/GenBank/DDBJ whole genome shotgun (WGS) entry which is preliminary data.</text>
</comment>
<proteinExistence type="predicted"/>
<name>A0A974BK44_SEDHY</name>
<dbReference type="Proteomes" id="UP000611629">
    <property type="component" value="Unassembled WGS sequence"/>
</dbReference>
<evidence type="ECO:0000313" key="1">
    <source>
        <dbReference type="EMBL" id="NYB74760.1"/>
    </source>
</evidence>
<dbReference type="AlphaFoldDB" id="A0A974BK44"/>
<sequence length="209" mass="24976">MKGEVMYYYIKHFNPNGDRNVIERYFIDYIIPYIKSNGYNISLCKSFFGLSNEEYSLIVEMEDIKSLETFYKLSKNDDCERLLNFTDKFTRDSSAFVFEDIENDKWHIKNDKFYHMECFNLLVDRGKFEKFFLDEAFGHLRDKGFCIKVLRPIFGKSISEYLFITEVEKLGDIDNWENRTSSDKEGKYIMDKLVSYVDIPRAKVIRCII</sequence>
<dbReference type="RefSeq" id="WP_179238467.1">
    <property type="nucleotide sequence ID" value="NZ_JACBNQ010000013.1"/>
</dbReference>